<evidence type="ECO:0000256" key="1">
    <source>
        <dbReference type="ARBA" id="ARBA00004123"/>
    </source>
</evidence>
<dbReference type="Proteomes" id="UP000038045">
    <property type="component" value="Unplaced"/>
</dbReference>
<evidence type="ECO:0000256" key="7">
    <source>
        <dbReference type="ARBA" id="ARBA00023204"/>
    </source>
</evidence>
<dbReference type="Gene3D" id="3.30.870.10">
    <property type="entry name" value="Endonuclease Chain A"/>
    <property type="match status" value="2"/>
</dbReference>
<evidence type="ECO:0000256" key="2">
    <source>
        <dbReference type="ARBA" id="ARBA00010205"/>
    </source>
</evidence>
<comment type="similarity">
    <text evidence="2">Belongs to the tyrosyl-DNA phosphodiesterase family.</text>
</comment>
<proteinExistence type="inferred from homology"/>
<organism evidence="12 13">
    <name type="scientific">Parastrongyloides trichosuri</name>
    <name type="common">Possum-specific nematode worm</name>
    <dbReference type="NCBI Taxonomy" id="131310"/>
    <lineage>
        <taxon>Eukaryota</taxon>
        <taxon>Metazoa</taxon>
        <taxon>Ecdysozoa</taxon>
        <taxon>Nematoda</taxon>
        <taxon>Chromadorea</taxon>
        <taxon>Rhabditida</taxon>
        <taxon>Tylenchina</taxon>
        <taxon>Panagrolaimomorpha</taxon>
        <taxon>Strongyloidoidea</taxon>
        <taxon>Strongyloididae</taxon>
        <taxon>Parastrongyloides</taxon>
    </lineage>
</organism>
<name>A0A0N4ZFW0_PARTI</name>
<sequence>MSKEEPIKKKQKIDYSIKHGLHLNKVLGIPENRQTDCFNMKDIISKICPKKSYFFTFCIDDDFIEQIFVNHPDGLKDVTIIIGVPKGNLEEVRKFESTNRRFKKEYVPMDDYCSHHTKLTILFDQSDQPHVIIGTANMYDEEWDYCTQAFYYTSSSVKRNKDNEDNFLSDLILYLRVGYGNQKFYDATIRPLKDELLLWSFEHVEERIIFSVPGSFSGNQKNQYSLLKIKHLLENRKGKFEDIKSLVGQCSSIGTLGTKPMPWLQKQFLYCMTNDAVKGIVNMKLIYPSLNNIKDSVIGYDGAKFFPYTKKTNDKQIKYLRNMLHLWKSNNLERTRYVPHIKTFTTFDSKDKPVYQFVGSQNLSKFAWGEITNGGNSIRLKSYEMGVLIFNQPSMLIPYDIPLTKYSDNDEIWIYDCNHLEIDSKGEIYIIEPL</sequence>
<dbReference type="SUPFAM" id="SSF56024">
    <property type="entry name" value="Phospholipase D/nuclease"/>
    <property type="match status" value="2"/>
</dbReference>
<evidence type="ECO:0000256" key="6">
    <source>
        <dbReference type="ARBA" id="ARBA00022839"/>
    </source>
</evidence>
<keyword evidence="3" id="KW-0540">Nuclease</keyword>
<keyword evidence="5" id="KW-0378">Hydrolase</keyword>
<feature type="active site" description="Proton donor/acceptor" evidence="9">
    <location>
        <position position="340"/>
    </location>
</feature>
<dbReference type="InterPro" id="IPR010347">
    <property type="entry name" value="Tdp1"/>
</dbReference>
<keyword evidence="4" id="KW-0227">DNA damage</keyword>
<dbReference type="STRING" id="131310.A0A0N4ZFW0"/>
<keyword evidence="6" id="KW-0269">Exonuclease</keyword>
<evidence type="ECO:0000256" key="11">
    <source>
        <dbReference type="PIRSR" id="PIRSR610347-3"/>
    </source>
</evidence>
<dbReference type="GO" id="GO:0017005">
    <property type="term" value="F:3'-tyrosyl-DNA phosphodiesterase activity"/>
    <property type="evidence" value="ECO:0007669"/>
    <property type="project" value="TreeGrafter"/>
</dbReference>
<feature type="site" description="Interaction with DNA" evidence="11">
    <location>
        <position position="364"/>
    </location>
</feature>
<evidence type="ECO:0000313" key="12">
    <source>
        <dbReference type="Proteomes" id="UP000038045"/>
    </source>
</evidence>
<evidence type="ECO:0000256" key="9">
    <source>
        <dbReference type="PIRSR" id="PIRSR610347-1"/>
    </source>
</evidence>
<feature type="active site" description="Nucleophile" evidence="9">
    <location>
        <position position="116"/>
    </location>
</feature>
<dbReference type="WBParaSite" id="PTRK_0000663900.1">
    <property type="protein sequence ID" value="PTRK_0000663900.1"/>
    <property type="gene ID" value="PTRK_0000663900"/>
</dbReference>
<dbReference type="PANTHER" id="PTHR12415">
    <property type="entry name" value="TYROSYL-DNA PHOSPHODIESTERASE 1"/>
    <property type="match status" value="1"/>
</dbReference>
<dbReference type="GO" id="GO:0005634">
    <property type="term" value="C:nucleus"/>
    <property type="evidence" value="ECO:0007669"/>
    <property type="project" value="UniProtKB-SubCell"/>
</dbReference>
<dbReference type="GO" id="GO:0003697">
    <property type="term" value="F:single-stranded DNA binding"/>
    <property type="evidence" value="ECO:0007669"/>
    <property type="project" value="TreeGrafter"/>
</dbReference>
<dbReference type="AlphaFoldDB" id="A0A0N4ZFW0"/>
<keyword evidence="12" id="KW-1185">Reference proteome</keyword>
<evidence type="ECO:0000256" key="10">
    <source>
        <dbReference type="PIRSR" id="PIRSR610347-2"/>
    </source>
</evidence>
<evidence type="ECO:0000256" key="5">
    <source>
        <dbReference type="ARBA" id="ARBA00022801"/>
    </source>
</evidence>
<evidence type="ECO:0000313" key="13">
    <source>
        <dbReference type="WBParaSite" id="PTRK_0000663900.1"/>
    </source>
</evidence>
<dbReference type="GO" id="GO:0006281">
    <property type="term" value="P:DNA repair"/>
    <property type="evidence" value="ECO:0007669"/>
    <property type="project" value="UniProtKB-KW"/>
</dbReference>
<comment type="subcellular location">
    <subcellularLocation>
        <location evidence="1">Nucleus</location>
    </subcellularLocation>
</comment>
<keyword evidence="8" id="KW-0539">Nucleus</keyword>
<dbReference type="GO" id="GO:0004527">
    <property type="term" value="F:exonuclease activity"/>
    <property type="evidence" value="ECO:0007669"/>
    <property type="project" value="UniProtKB-KW"/>
</dbReference>
<dbReference type="Pfam" id="PF06087">
    <property type="entry name" value="Tyr-DNA_phospho"/>
    <property type="match status" value="1"/>
</dbReference>
<evidence type="ECO:0000256" key="4">
    <source>
        <dbReference type="ARBA" id="ARBA00022763"/>
    </source>
</evidence>
<accession>A0A0N4ZFW0</accession>
<protein>
    <submittedName>
        <fullName evidence="13">Tyrosyl-DNA phosphodiesterase</fullName>
    </submittedName>
</protein>
<evidence type="ECO:0000256" key="8">
    <source>
        <dbReference type="ARBA" id="ARBA00023242"/>
    </source>
</evidence>
<keyword evidence="7" id="KW-0234">DNA repair</keyword>
<feature type="binding site" evidence="10">
    <location>
        <position position="118"/>
    </location>
    <ligand>
        <name>substrate</name>
    </ligand>
</feature>
<evidence type="ECO:0000256" key="3">
    <source>
        <dbReference type="ARBA" id="ARBA00022722"/>
    </source>
</evidence>
<reference evidence="13" key="1">
    <citation type="submission" date="2017-02" db="UniProtKB">
        <authorList>
            <consortium name="WormBaseParasite"/>
        </authorList>
    </citation>
    <scope>IDENTIFICATION</scope>
</reference>
<feature type="binding site" evidence="10">
    <location>
        <position position="342"/>
    </location>
    <ligand>
        <name>substrate</name>
    </ligand>
</feature>
<dbReference type="PANTHER" id="PTHR12415:SF0">
    <property type="entry name" value="TYROSYL-DNA PHOSPHODIESTERASE 1"/>
    <property type="match status" value="1"/>
</dbReference>
<dbReference type="GO" id="GO:0003690">
    <property type="term" value="F:double-stranded DNA binding"/>
    <property type="evidence" value="ECO:0007669"/>
    <property type="project" value="TreeGrafter"/>
</dbReference>